<feature type="domain" description="Succinylglutamate desuccinylase/Aspartoacylase catalytic" evidence="5">
    <location>
        <begin position="46"/>
        <end position="158"/>
    </location>
</feature>
<evidence type="ECO:0000313" key="7">
    <source>
        <dbReference type="Proteomes" id="UP000218765"/>
    </source>
</evidence>
<evidence type="ECO:0000256" key="4">
    <source>
        <dbReference type="ARBA" id="ARBA00022833"/>
    </source>
</evidence>
<keyword evidence="2" id="KW-0479">Metal-binding</keyword>
<dbReference type="Gene3D" id="3.40.630.10">
    <property type="entry name" value="Zn peptidases"/>
    <property type="match status" value="1"/>
</dbReference>
<evidence type="ECO:0000256" key="2">
    <source>
        <dbReference type="ARBA" id="ARBA00022723"/>
    </source>
</evidence>
<keyword evidence="4" id="KW-0862">Zinc</keyword>
<dbReference type="KEGG" id="ttc:FOKN1_2868"/>
<dbReference type="AlphaFoldDB" id="A0A1Z4VUA9"/>
<dbReference type="InterPro" id="IPR055438">
    <property type="entry name" value="AstE_AspA_cat"/>
</dbReference>
<dbReference type="EMBL" id="AP018052">
    <property type="protein sequence ID" value="BAZ95226.1"/>
    <property type="molecule type" value="Genomic_DNA"/>
</dbReference>
<comment type="cofactor">
    <cofactor evidence="1">
        <name>Zn(2+)</name>
        <dbReference type="ChEBI" id="CHEBI:29105"/>
    </cofactor>
</comment>
<dbReference type="RefSeq" id="WP_096367234.1">
    <property type="nucleotide sequence ID" value="NZ_AP018052.1"/>
</dbReference>
<evidence type="ECO:0000256" key="1">
    <source>
        <dbReference type="ARBA" id="ARBA00001947"/>
    </source>
</evidence>
<organism evidence="6 7">
    <name type="scientific">Thiohalobacter thiocyanaticus</name>
    <dbReference type="NCBI Taxonomy" id="585455"/>
    <lineage>
        <taxon>Bacteria</taxon>
        <taxon>Pseudomonadati</taxon>
        <taxon>Pseudomonadota</taxon>
        <taxon>Gammaproteobacteria</taxon>
        <taxon>Thiohalobacterales</taxon>
        <taxon>Thiohalobacteraceae</taxon>
        <taxon>Thiohalobacter</taxon>
    </lineage>
</organism>
<evidence type="ECO:0000313" key="6">
    <source>
        <dbReference type="EMBL" id="BAZ95226.1"/>
    </source>
</evidence>
<evidence type="ECO:0000259" key="5">
    <source>
        <dbReference type="Pfam" id="PF24827"/>
    </source>
</evidence>
<proteinExistence type="predicted"/>
<dbReference type="CDD" id="cd06256">
    <property type="entry name" value="M14_ASTE_ASPA-like"/>
    <property type="match status" value="1"/>
</dbReference>
<keyword evidence="3" id="KW-0378">Hydrolase</keyword>
<dbReference type="SUPFAM" id="SSF53187">
    <property type="entry name" value="Zn-dependent exopeptidases"/>
    <property type="match status" value="1"/>
</dbReference>
<dbReference type="Proteomes" id="UP000218765">
    <property type="component" value="Chromosome"/>
</dbReference>
<accession>A0A1Z4VUA9</accession>
<dbReference type="OrthoDB" id="9782876at2"/>
<reference evidence="6 7" key="1">
    <citation type="submission" date="2017-05" db="EMBL/GenBank/DDBJ databases">
        <title>Thiocyanate degradation by Thiohalobacter thiocyanaticus FOKN1.</title>
        <authorList>
            <person name="Oshiki M."/>
            <person name="Fukushima T."/>
            <person name="Kawano S."/>
            <person name="Nakagawa J."/>
        </authorList>
    </citation>
    <scope>NUCLEOTIDE SEQUENCE [LARGE SCALE GENOMIC DNA]</scope>
    <source>
        <strain evidence="6 7">FOKN1</strain>
    </source>
</reference>
<gene>
    <name evidence="6" type="ORF">FOKN1_2868</name>
</gene>
<name>A0A1Z4VUA9_9GAMM</name>
<sequence>MLNISERIPDGLLSAEATELEALFGGPTLLHLPGRQEAPLFVSVLLHGNEDTGFYAVRKLLNKYQGRELPRGLSIFFGNVAAAAQGRRRLDGQPDYNRVWPGSEQPECAEQAMLREVVQQMEARRVFAAIDVHNNTGLNPHYACVNRIDHRYFHLATLFSRTLVYFTRPRGVASLAFAPLCPSVTVECGRPGQAHGVDHAMEFIEAALHLSEIPVHPVAPHDIDLFHTVVTVKVPDGIDFGFGRPGAALDFLPDIDHLNFRELSTGTELARVNGVGGELLEARDERGRNVWDAYFYIEDDRLRLRRPVMPSMFTLDERIVRQDCLCYLMERYELVPPEQD</sequence>
<evidence type="ECO:0000256" key="3">
    <source>
        <dbReference type="ARBA" id="ARBA00022801"/>
    </source>
</evidence>
<dbReference type="Pfam" id="PF24827">
    <property type="entry name" value="AstE_AspA_cat"/>
    <property type="match status" value="1"/>
</dbReference>
<protein>
    <submittedName>
        <fullName evidence="6">Succinylglutamate desuccinylase/aspartoacylase</fullName>
    </submittedName>
</protein>
<dbReference type="GO" id="GO:0046872">
    <property type="term" value="F:metal ion binding"/>
    <property type="evidence" value="ECO:0007669"/>
    <property type="project" value="UniProtKB-KW"/>
</dbReference>
<dbReference type="GO" id="GO:0016788">
    <property type="term" value="F:hydrolase activity, acting on ester bonds"/>
    <property type="evidence" value="ECO:0007669"/>
    <property type="project" value="InterPro"/>
</dbReference>
<keyword evidence="7" id="KW-1185">Reference proteome</keyword>